<dbReference type="STRING" id="75743.A0A401NSJ2"/>
<sequence length="111" mass="12538">MEYLVTVQKRRRSQEAAAWEQADSKRFCQGLDGSLAVENDVPYTQLNWSSMDHWNLQKHVDPAELTGRTISVPNVDKLTFVMQQNHEQVGTSKPCPRCLAGESGHINHMTG</sequence>
<dbReference type="Proteomes" id="UP000288216">
    <property type="component" value="Unassembled WGS sequence"/>
</dbReference>
<dbReference type="OrthoDB" id="5955292at2759"/>
<gene>
    <name evidence="1" type="ORF">scyTo_0000207</name>
</gene>
<comment type="caution">
    <text evidence="1">The sequence shown here is derived from an EMBL/GenBank/DDBJ whole genome shotgun (WGS) entry which is preliminary data.</text>
</comment>
<reference evidence="1 2" key="1">
    <citation type="journal article" date="2018" name="Nat. Ecol. Evol.">
        <title>Shark genomes provide insights into elasmobranch evolution and the origin of vertebrates.</title>
        <authorList>
            <person name="Hara Y"/>
            <person name="Yamaguchi K"/>
            <person name="Onimaru K"/>
            <person name="Kadota M"/>
            <person name="Koyanagi M"/>
            <person name="Keeley SD"/>
            <person name="Tatsumi K"/>
            <person name="Tanaka K"/>
            <person name="Motone F"/>
            <person name="Kageyama Y"/>
            <person name="Nozu R"/>
            <person name="Adachi N"/>
            <person name="Nishimura O"/>
            <person name="Nakagawa R"/>
            <person name="Tanegashima C"/>
            <person name="Kiyatake I"/>
            <person name="Matsumoto R"/>
            <person name="Murakumo K"/>
            <person name="Nishida K"/>
            <person name="Terakita A"/>
            <person name="Kuratani S"/>
            <person name="Sato K"/>
            <person name="Hyodo S Kuraku.S."/>
        </authorList>
    </citation>
    <scope>NUCLEOTIDE SEQUENCE [LARGE SCALE GENOMIC DNA]</scope>
</reference>
<evidence type="ECO:0000313" key="2">
    <source>
        <dbReference type="Proteomes" id="UP000288216"/>
    </source>
</evidence>
<proteinExistence type="predicted"/>
<name>A0A401NSJ2_SCYTO</name>
<dbReference type="AlphaFoldDB" id="A0A401NSJ2"/>
<evidence type="ECO:0000313" key="1">
    <source>
        <dbReference type="EMBL" id="GCB63868.1"/>
    </source>
</evidence>
<accession>A0A401NSJ2</accession>
<dbReference type="EMBL" id="BFAA01000036">
    <property type="protein sequence ID" value="GCB63868.1"/>
    <property type="molecule type" value="Genomic_DNA"/>
</dbReference>
<keyword evidence="2" id="KW-1185">Reference proteome</keyword>
<protein>
    <submittedName>
        <fullName evidence="1">Uncharacterized protein</fullName>
    </submittedName>
</protein>
<organism evidence="1 2">
    <name type="scientific">Scyliorhinus torazame</name>
    <name type="common">Cloudy catshark</name>
    <name type="synonym">Catulus torazame</name>
    <dbReference type="NCBI Taxonomy" id="75743"/>
    <lineage>
        <taxon>Eukaryota</taxon>
        <taxon>Metazoa</taxon>
        <taxon>Chordata</taxon>
        <taxon>Craniata</taxon>
        <taxon>Vertebrata</taxon>
        <taxon>Chondrichthyes</taxon>
        <taxon>Elasmobranchii</taxon>
        <taxon>Galeomorphii</taxon>
        <taxon>Galeoidea</taxon>
        <taxon>Carcharhiniformes</taxon>
        <taxon>Scyliorhinidae</taxon>
        <taxon>Scyliorhinus</taxon>
    </lineage>
</organism>